<proteinExistence type="predicted"/>
<protein>
    <submittedName>
        <fullName evidence="1">Uncharacterized protein</fullName>
    </submittedName>
</protein>
<reference evidence="1" key="1">
    <citation type="submission" date="2014-11" db="EMBL/GenBank/DDBJ databases">
        <authorList>
            <person name="Amaro Gonzalez C."/>
        </authorList>
    </citation>
    <scope>NUCLEOTIDE SEQUENCE</scope>
</reference>
<sequence length="17" mass="1880">MSVIWSDLACHSLLVCC</sequence>
<name>A0A0E9QVR1_ANGAN</name>
<evidence type="ECO:0000313" key="1">
    <source>
        <dbReference type="EMBL" id="JAH20914.1"/>
    </source>
</evidence>
<organism evidence="1">
    <name type="scientific">Anguilla anguilla</name>
    <name type="common">European freshwater eel</name>
    <name type="synonym">Muraena anguilla</name>
    <dbReference type="NCBI Taxonomy" id="7936"/>
    <lineage>
        <taxon>Eukaryota</taxon>
        <taxon>Metazoa</taxon>
        <taxon>Chordata</taxon>
        <taxon>Craniata</taxon>
        <taxon>Vertebrata</taxon>
        <taxon>Euteleostomi</taxon>
        <taxon>Actinopterygii</taxon>
        <taxon>Neopterygii</taxon>
        <taxon>Teleostei</taxon>
        <taxon>Anguilliformes</taxon>
        <taxon>Anguillidae</taxon>
        <taxon>Anguilla</taxon>
    </lineage>
</organism>
<accession>A0A0E9QVR1</accession>
<dbReference type="EMBL" id="GBXM01087663">
    <property type="protein sequence ID" value="JAH20914.1"/>
    <property type="molecule type" value="Transcribed_RNA"/>
</dbReference>
<dbReference type="AlphaFoldDB" id="A0A0E9QVR1"/>
<reference evidence="1" key="2">
    <citation type="journal article" date="2015" name="Fish Shellfish Immunol.">
        <title>Early steps in the European eel (Anguilla anguilla)-Vibrio vulnificus interaction in the gills: Role of the RtxA13 toxin.</title>
        <authorList>
            <person name="Callol A."/>
            <person name="Pajuelo D."/>
            <person name="Ebbesson L."/>
            <person name="Teles M."/>
            <person name="MacKenzie S."/>
            <person name="Amaro C."/>
        </authorList>
    </citation>
    <scope>NUCLEOTIDE SEQUENCE</scope>
</reference>